<feature type="active site" description="Proton donor" evidence="2">
    <location>
        <position position="100"/>
    </location>
</feature>
<feature type="binding site" evidence="3">
    <location>
        <position position="139"/>
    </location>
    <ligand>
        <name>D-ribulose 5-phosphate</name>
        <dbReference type="ChEBI" id="CHEBI:58121"/>
    </ligand>
</feature>
<dbReference type="NCBIfam" id="TIGR00689">
    <property type="entry name" value="rpiB_lacA_lacB"/>
    <property type="match status" value="1"/>
</dbReference>
<feature type="binding site" evidence="3">
    <location>
        <position position="111"/>
    </location>
    <ligand>
        <name>D-ribulose 5-phosphate</name>
        <dbReference type="ChEBI" id="CHEBI:58121"/>
    </ligand>
</feature>
<dbReference type="Gene3D" id="3.40.1400.10">
    <property type="entry name" value="Sugar-phosphate isomerase, RpiB/LacA/LacB"/>
    <property type="match status" value="1"/>
</dbReference>
<comment type="caution">
    <text evidence="4">The sequence shown here is derived from an EMBL/GenBank/DDBJ whole genome shotgun (WGS) entry which is preliminary data.</text>
</comment>
<name>A0A1F6M9E7_9BACT</name>
<dbReference type="PIRSF" id="PIRSF005384">
    <property type="entry name" value="RpiB_LacA_B"/>
    <property type="match status" value="1"/>
</dbReference>
<feature type="binding site" evidence="3">
    <location>
        <begin position="68"/>
        <end position="72"/>
    </location>
    <ligand>
        <name>D-ribulose 5-phosphate</name>
        <dbReference type="ChEBI" id="CHEBI:58121"/>
    </ligand>
</feature>
<dbReference type="EMBL" id="MFQD01000005">
    <property type="protein sequence ID" value="OGH68200.1"/>
    <property type="molecule type" value="Genomic_DNA"/>
</dbReference>
<sequence length="144" mass="15360">MLYLGADHAGFELKEAVGEYLRYINTPFEDLSSKTMVPGDDYPTVAHAVAEKVAADASGASRGILFCGTGIGMCVTANKHAGVRAGLGYNLSAAETMRTHNDANVLCLAGRVLQPDFAKAIVKKFLATKFSGEERHARRIAAIE</sequence>
<proteinExistence type="inferred from homology"/>
<dbReference type="PANTHER" id="PTHR30345">
    <property type="entry name" value="RIBOSE-5-PHOSPHATE ISOMERASE B"/>
    <property type="match status" value="1"/>
</dbReference>
<organism evidence="4 5">
    <name type="scientific">Candidatus Magasanikbacteria bacterium RIFCSPHIGHO2_02_FULL_50_9b</name>
    <dbReference type="NCBI Taxonomy" id="1798682"/>
    <lineage>
        <taxon>Bacteria</taxon>
        <taxon>Candidatus Magasanikiibacteriota</taxon>
    </lineage>
</organism>
<dbReference type="Proteomes" id="UP000176532">
    <property type="component" value="Unassembled WGS sequence"/>
</dbReference>
<dbReference type="InterPro" id="IPR036569">
    <property type="entry name" value="RpiB_LacA_LacB_sf"/>
</dbReference>
<dbReference type="NCBIfam" id="NF004051">
    <property type="entry name" value="PRK05571.1"/>
    <property type="match status" value="1"/>
</dbReference>
<protein>
    <recommendedName>
        <fullName evidence="6">Ribose 5-phosphate isomerase B</fullName>
    </recommendedName>
</protein>
<dbReference type="GO" id="GO:0009052">
    <property type="term" value="P:pentose-phosphate shunt, non-oxidative branch"/>
    <property type="evidence" value="ECO:0007669"/>
    <property type="project" value="TreeGrafter"/>
</dbReference>
<dbReference type="AlphaFoldDB" id="A0A1F6M9E7"/>
<reference evidence="4 5" key="1">
    <citation type="journal article" date="2016" name="Nat. Commun.">
        <title>Thousands of microbial genomes shed light on interconnected biogeochemical processes in an aquifer system.</title>
        <authorList>
            <person name="Anantharaman K."/>
            <person name="Brown C.T."/>
            <person name="Hug L.A."/>
            <person name="Sharon I."/>
            <person name="Castelle C.J."/>
            <person name="Probst A.J."/>
            <person name="Thomas B.C."/>
            <person name="Singh A."/>
            <person name="Wilkins M.J."/>
            <person name="Karaoz U."/>
            <person name="Brodie E.L."/>
            <person name="Williams K.H."/>
            <person name="Hubbard S.S."/>
            <person name="Banfield J.F."/>
        </authorList>
    </citation>
    <scope>NUCLEOTIDE SEQUENCE [LARGE SCALE GENOMIC DNA]</scope>
</reference>
<evidence type="ECO:0000313" key="5">
    <source>
        <dbReference type="Proteomes" id="UP000176532"/>
    </source>
</evidence>
<dbReference type="PANTHER" id="PTHR30345:SF0">
    <property type="entry name" value="DNA DAMAGE-REPAIR_TOLERATION PROTEIN DRT102"/>
    <property type="match status" value="1"/>
</dbReference>
<evidence type="ECO:0000256" key="2">
    <source>
        <dbReference type="PIRSR" id="PIRSR005384-1"/>
    </source>
</evidence>
<evidence type="ECO:0000256" key="3">
    <source>
        <dbReference type="PIRSR" id="PIRSR005384-2"/>
    </source>
</evidence>
<accession>A0A1F6M9E7</accession>
<feature type="binding site" evidence="3">
    <location>
        <position position="135"/>
    </location>
    <ligand>
        <name>D-ribulose 5-phosphate</name>
        <dbReference type="ChEBI" id="CHEBI:58121"/>
    </ligand>
</feature>
<feature type="active site" description="Proton acceptor" evidence="2">
    <location>
        <position position="67"/>
    </location>
</feature>
<feature type="binding site" evidence="3">
    <location>
        <position position="101"/>
    </location>
    <ligand>
        <name>D-ribulose 5-phosphate</name>
        <dbReference type="ChEBI" id="CHEBI:58121"/>
    </ligand>
</feature>
<comment type="similarity">
    <text evidence="1">Belongs to the LacAB/RpiB family.</text>
</comment>
<evidence type="ECO:0008006" key="6">
    <source>
        <dbReference type="Google" id="ProtNLM"/>
    </source>
</evidence>
<dbReference type="GO" id="GO:0019316">
    <property type="term" value="P:D-allose catabolic process"/>
    <property type="evidence" value="ECO:0007669"/>
    <property type="project" value="TreeGrafter"/>
</dbReference>
<evidence type="ECO:0000256" key="1">
    <source>
        <dbReference type="ARBA" id="ARBA00008754"/>
    </source>
</evidence>
<dbReference type="InterPro" id="IPR003500">
    <property type="entry name" value="RpiB_LacA_LacB"/>
</dbReference>
<dbReference type="STRING" id="1798682.A3C15_01105"/>
<feature type="binding site" evidence="3">
    <location>
        <begin position="7"/>
        <end position="8"/>
    </location>
    <ligand>
        <name>D-ribulose 5-phosphate</name>
        <dbReference type="ChEBI" id="CHEBI:58121"/>
    </ligand>
</feature>
<dbReference type="Pfam" id="PF02502">
    <property type="entry name" value="LacAB_rpiB"/>
    <property type="match status" value="1"/>
</dbReference>
<dbReference type="GO" id="GO:0004751">
    <property type="term" value="F:ribose-5-phosphate isomerase activity"/>
    <property type="evidence" value="ECO:0007669"/>
    <property type="project" value="TreeGrafter"/>
</dbReference>
<dbReference type="SUPFAM" id="SSF89623">
    <property type="entry name" value="Ribose/Galactose isomerase RpiB/AlsB"/>
    <property type="match status" value="1"/>
</dbReference>
<gene>
    <name evidence="4" type="ORF">A3C15_01105</name>
</gene>
<evidence type="ECO:0000313" key="4">
    <source>
        <dbReference type="EMBL" id="OGH68200.1"/>
    </source>
</evidence>